<evidence type="ECO:0000256" key="1">
    <source>
        <dbReference type="SAM" id="MobiDB-lite"/>
    </source>
</evidence>
<dbReference type="EMBL" id="MU004628">
    <property type="protein sequence ID" value="KAF2647372.1"/>
    <property type="molecule type" value="Genomic_DNA"/>
</dbReference>
<dbReference type="Proteomes" id="UP000799324">
    <property type="component" value="Unassembled WGS sequence"/>
</dbReference>
<keyword evidence="3" id="KW-1185">Reference proteome</keyword>
<feature type="region of interest" description="Disordered" evidence="1">
    <location>
        <begin position="120"/>
        <end position="149"/>
    </location>
</feature>
<evidence type="ECO:0000313" key="3">
    <source>
        <dbReference type="Proteomes" id="UP000799324"/>
    </source>
</evidence>
<dbReference type="AlphaFoldDB" id="A0A6A6SJ04"/>
<proteinExistence type="predicted"/>
<protein>
    <submittedName>
        <fullName evidence="2">Uncharacterized protein</fullName>
    </submittedName>
</protein>
<accession>A0A6A6SJ04</accession>
<dbReference type="OrthoDB" id="3801166at2759"/>
<name>A0A6A6SJ04_9PLEO</name>
<reference evidence="2" key="1">
    <citation type="journal article" date="2020" name="Stud. Mycol.">
        <title>101 Dothideomycetes genomes: a test case for predicting lifestyles and emergence of pathogens.</title>
        <authorList>
            <person name="Haridas S."/>
            <person name="Albert R."/>
            <person name="Binder M."/>
            <person name="Bloem J."/>
            <person name="Labutti K."/>
            <person name="Salamov A."/>
            <person name="Andreopoulos B."/>
            <person name="Baker S."/>
            <person name="Barry K."/>
            <person name="Bills G."/>
            <person name="Bluhm B."/>
            <person name="Cannon C."/>
            <person name="Castanera R."/>
            <person name="Culley D."/>
            <person name="Daum C."/>
            <person name="Ezra D."/>
            <person name="Gonzalez J."/>
            <person name="Henrissat B."/>
            <person name="Kuo A."/>
            <person name="Liang C."/>
            <person name="Lipzen A."/>
            <person name="Lutzoni F."/>
            <person name="Magnuson J."/>
            <person name="Mondo S."/>
            <person name="Nolan M."/>
            <person name="Ohm R."/>
            <person name="Pangilinan J."/>
            <person name="Park H.-J."/>
            <person name="Ramirez L."/>
            <person name="Alfaro M."/>
            <person name="Sun H."/>
            <person name="Tritt A."/>
            <person name="Yoshinaga Y."/>
            <person name="Zwiers L.-H."/>
            <person name="Turgeon B."/>
            <person name="Goodwin S."/>
            <person name="Spatafora J."/>
            <person name="Crous P."/>
            <person name="Grigoriev I."/>
        </authorList>
    </citation>
    <scope>NUCLEOTIDE SEQUENCE</scope>
    <source>
        <strain evidence="2">CBS 122681</strain>
    </source>
</reference>
<feature type="compositionally biased region" description="Basic and acidic residues" evidence="1">
    <location>
        <begin position="123"/>
        <end position="133"/>
    </location>
</feature>
<feature type="compositionally biased region" description="Basic residues" evidence="1">
    <location>
        <begin position="1"/>
        <end position="11"/>
    </location>
</feature>
<feature type="region of interest" description="Disordered" evidence="1">
    <location>
        <begin position="1"/>
        <end position="56"/>
    </location>
</feature>
<evidence type="ECO:0000313" key="2">
    <source>
        <dbReference type="EMBL" id="KAF2647372.1"/>
    </source>
</evidence>
<gene>
    <name evidence="2" type="ORF">K491DRAFT_313425</name>
</gene>
<organism evidence="2 3">
    <name type="scientific">Lophiostoma macrostomum CBS 122681</name>
    <dbReference type="NCBI Taxonomy" id="1314788"/>
    <lineage>
        <taxon>Eukaryota</taxon>
        <taxon>Fungi</taxon>
        <taxon>Dikarya</taxon>
        <taxon>Ascomycota</taxon>
        <taxon>Pezizomycotina</taxon>
        <taxon>Dothideomycetes</taxon>
        <taxon>Pleosporomycetidae</taxon>
        <taxon>Pleosporales</taxon>
        <taxon>Lophiostomataceae</taxon>
        <taxon>Lophiostoma</taxon>
    </lineage>
</organism>
<feature type="compositionally biased region" description="Acidic residues" evidence="1">
    <location>
        <begin position="386"/>
        <end position="400"/>
    </location>
</feature>
<sequence>MGSFNQRRKRERNPSPPPFGRCTKVRRLNQPVRSHRPERGYVDGLKPGHTRSHSPERWGLIATDGCFYCRRVTNPIHYHYNCPEAPPRDGFDLDESSEDDDFARLRKGHESEEGLALRAAAHIPEEDGSKDGSDDVISISNDDLSDVDYDEQPLDETKITIENGPTGSRYRFRFGKYKGQSLFRRSPEDDHTREGRDDGTNWRKEEYIKWMKEEHLPLQYGKEDLANGIEYYHKRELAVFEKGHPHASMYLFESGQFKGQCIADVPDWYIHQINEEQRHNGEGGRSGIRLRIAIKWRTMLLNTNRWTWSVGKAWFAPKKKEVHRTEFAWEPKSLGPFLYPTTLPVESISSDEPYPCVCPLCSSRLQVSSTEPRDLPSDTTQQRPEEPDEFGDIDLDGFDW</sequence>
<feature type="region of interest" description="Disordered" evidence="1">
    <location>
        <begin position="367"/>
        <end position="400"/>
    </location>
</feature>